<feature type="domain" description="EAL" evidence="1">
    <location>
        <begin position="12"/>
        <end position="269"/>
    </location>
</feature>
<evidence type="ECO:0000313" key="3">
    <source>
        <dbReference type="Proteomes" id="UP000007374"/>
    </source>
</evidence>
<dbReference type="PANTHER" id="PTHR33121:SF76">
    <property type="entry name" value="SIGNALING PROTEIN"/>
    <property type="match status" value="1"/>
</dbReference>
<sequence length="284" mass="30779">MTVSNVPGLPGGSVLVDEIGIETGRYGSFHLKTAYQPIYAVAGDVLAPHGVEGFVQPLIDFEPVEPATFFSIVEPEKLGPVRSLCRSLHMGNYHHLGIEGLMLHLNCEAGKPGERGDAFAQMDFLAERAGEVELDPRLVVCGFIARDVLEDDVPDSLARAMRAAGFRLAVDDFGPGHSVLDRIQRIRPEVVKIDGGWFRRIAGFESAVRLLTKLIAGLKGDGAAVLIRGIETQAQLNVALSVGADFVQGYLLGRPVRAGTVFDPQAVEISQFFRDPEKVIIPLR</sequence>
<dbReference type="OrthoDB" id="1673646at2"/>
<dbReference type="PANTHER" id="PTHR33121">
    <property type="entry name" value="CYCLIC DI-GMP PHOSPHODIESTERASE PDEF"/>
    <property type="match status" value="1"/>
</dbReference>
<dbReference type="PROSITE" id="PS50883">
    <property type="entry name" value="EAL"/>
    <property type="match status" value="1"/>
</dbReference>
<protein>
    <submittedName>
        <fullName evidence="2">Diguanylate phosphodiesterase</fullName>
    </submittedName>
</protein>
<dbReference type="STRING" id="721133.SAMN05216176_101143"/>
<dbReference type="PATRIC" id="fig|1231190.3.peg.1221"/>
<evidence type="ECO:0000259" key="1">
    <source>
        <dbReference type="PROSITE" id="PS50883"/>
    </source>
</evidence>
<dbReference type="InterPro" id="IPR035919">
    <property type="entry name" value="EAL_sf"/>
</dbReference>
<dbReference type="eggNOG" id="COG2200">
    <property type="taxonomic scope" value="Bacteria"/>
</dbReference>
<dbReference type="Pfam" id="PF00563">
    <property type="entry name" value="EAL"/>
    <property type="match status" value="1"/>
</dbReference>
<dbReference type="InterPro" id="IPR050706">
    <property type="entry name" value="Cyclic-di-GMP_PDE-like"/>
</dbReference>
<keyword evidence="3" id="KW-1185">Reference proteome</keyword>
<accession>K2PR61</accession>
<dbReference type="SMART" id="SM00052">
    <property type="entry name" value="EAL"/>
    <property type="match status" value="1"/>
</dbReference>
<dbReference type="RefSeq" id="WP_009449716.1">
    <property type="nucleotide sequence ID" value="NZ_AMSI01000003.1"/>
</dbReference>
<evidence type="ECO:0000313" key="2">
    <source>
        <dbReference type="EMBL" id="EKF43522.1"/>
    </source>
</evidence>
<comment type="caution">
    <text evidence="2">The sequence shown here is derived from an EMBL/GenBank/DDBJ whole genome shotgun (WGS) entry which is preliminary data.</text>
</comment>
<dbReference type="GO" id="GO:0071111">
    <property type="term" value="F:cyclic-guanylate-specific phosphodiesterase activity"/>
    <property type="evidence" value="ECO:0007669"/>
    <property type="project" value="InterPro"/>
</dbReference>
<dbReference type="Gene3D" id="3.20.20.450">
    <property type="entry name" value="EAL domain"/>
    <property type="match status" value="1"/>
</dbReference>
<organism evidence="2 3">
    <name type="scientific">Nitratireductor indicus C115</name>
    <dbReference type="NCBI Taxonomy" id="1231190"/>
    <lineage>
        <taxon>Bacteria</taxon>
        <taxon>Pseudomonadati</taxon>
        <taxon>Pseudomonadota</taxon>
        <taxon>Alphaproteobacteria</taxon>
        <taxon>Hyphomicrobiales</taxon>
        <taxon>Phyllobacteriaceae</taxon>
        <taxon>Nitratireductor</taxon>
    </lineage>
</organism>
<dbReference type="AlphaFoldDB" id="K2PR61"/>
<name>K2PR61_9HYPH</name>
<dbReference type="InterPro" id="IPR001633">
    <property type="entry name" value="EAL_dom"/>
</dbReference>
<dbReference type="Proteomes" id="UP000007374">
    <property type="component" value="Unassembled WGS sequence"/>
</dbReference>
<gene>
    <name evidence="2" type="ORF">NA8A_05803</name>
</gene>
<proteinExistence type="predicted"/>
<reference evidence="2 3" key="1">
    <citation type="journal article" date="2012" name="J. Bacteriol.">
        <title>Genome Sequence of Nitratireductor indicus Type Strain C115.</title>
        <authorList>
            <person name="Lai Q."/>
            <person name="Li G."/>
            <person name="Yu Z."/>
            <person name="Shao Z."/>
        </authorList>
    </citation>
    <scope>NUCLEOTIDE SEQUENCE [LARGE SCALE GENOMIC DNA]</scope>
    <source>
        <strain evidence="2 3">C115</strain>
    </source>
</reference>
<dbReference type="SUPFAM" id="SSF141868">
    <property type="entry name" value="EAL domain-like"/>
    <property type="match status" value="1"/>
</dbReference>
<dbReference type="EMBL" id="AMSI01000003">
    <property type="protein sequence ID" value="EKF43522.1"/>
    <property type="molecule type" value="Genomic_DNA"/>
</dbReference>
<dbReference type="CDD" id="cd01948">
    <property type="entry name" value="EAL"/>
    <property type="match status" value="1"/>
</dbReference>